<feature type="compositionally biased region" description="Polar residues" evidence="1">
    <location>
        <begin position="702"/>
        <end position="715"/>
    </location>
</feature>
<gene>
    <name evidence="2" type="ORF">B0T22DRAFT_454389</name>
</gene>
<feature type="region of interest" description="Disordered" evidence="1">
    <location>
        <begin position="846"/>
        <end position="871"/>
    </location>
</feature>
<dbReference type="Proteomes" id="UP001270362">
    <property type="component" value="Unassembled WGS sequence"/>
</dbReference>
<dbReference type="EMBL" id="JAULSO010000001">
    <property type="protein sequence ID" value="KAK3695110.1"/>
    <property type="molecule type" value="Genomic_DNA"/>
</dbReference>
<feature type="region of interest" description="Disordered" evidence="1">
    <location>
        <begin position="1325"/>
        <end position="1346"/>
    </location>
</feature>
<protein>
    <recommendedName>
        <fullName evidence="4">Pt repeat family protein</fullName>
    </recommendedName>
</protein>
<feature type="region of interest" description="Disordered" evidence="1">
    <location>
        <begin position="694"/>
        <end position="728"/>
    </location>
</feature>
<comment type="caution">
    <text evidence="2">The sequence shown here is derived from an EMBL/GenBank/DDBJ whole genome shotgun (WGS) entry which is preliminary data.</text>
</comment>
<feature type="compositionally biased region" description="Polar residues" evidence="1">
    <location>
        <begin position="1028"/>
        <end position="1038"/>
    </location>
</feature>
<sequence>MAWWDSKHQSLDASPRPKKHVALGDAFPKLDLSQPATNHPPTIVHRTSSLLLPISEEQYGSRIIQNTPPLVIHVNIQFTDPVIRSSYSQSYVSSHTFKPSNRNCNGLLRRIEHCSHELLTRKDSGALEIFKDETYERKTQRFEMTFRIVRRGLGEWAERTFRSFQQQPLTVAQTKEIILASQRMVALFLRRHDKNFQWLDTSDYDPNLDDSEFASPPNDSRLSFLCIPSSRFIKSSQSFEFVPGYSIELSFRSHSHRRKVATYARVLKVNSNQTAPLILLMGENIQWRAVRAINQALEFKKQEFDGHLLNCPMSDCQHSDNNALDIELRISNNLGPGHSLIRRNITSRLALFRDPEARDCDDFLQSLEACFHNARDDADAKINDTNDFEFRLVHLKGAGWSIRQPEKFTLDQSTSYGRRTIQAACDRIQTGISDVLRGHDVAVHITAHKRGHLILDKAIVAHAKHGRPRETFHSPEEEEATFVHRLRKRIQQDIDMVFRDTCSIDDIAQDDDEEDQESLNPVIGIEADYAEQIDAVLREPSLPTPVETPTEQLQHFSISPARRAFSLTRRSASANLRRAASMEGLWDSRPAKHASVDEKNWSSSDLVNDGPEKLVGEPSLLAAASVTAAPTKPMQRRFPLMPKRLSSTNNPLHESALARDSFHAGAVPANTNCNDEVKKSSRADISLRCAETFKAPERQEATENQDSSSIESSGTYEDEEEFLPGLASKDIAKCETPSRFRRVMRLGADEESLAPSTPALSSGGDSSPRNSILITPTYLRTLSGTKYSAIVDFEPEYHEPTMGVEPEMDMVSARKGQDHREHAFVGSYPIGSASSVTSPETVAASGLAVDGTDSGSKEENERDVADSEHAATDDALAAETLDTTPHSGLEDDQSTLTSFNDPGFGSECDAKTDKCCLQEPDIPTVLRWTCPNEGPVPELHPSSAPGEGTEKSSSALDVNELGSEDANFLSGAQTGSLLEFEHISIPSQHAAELVEVSAEDDGVGPGRDISGSLSTPAGPETRELPTPDANNNTPVSVSQTDVNLTDAHVGSATGPQDLIVGNGIGALVDNQAEDGHGSGPEADVTDTEIKRRSLPVELFDNEQSTRDRLAGNSADTADDEDNEDDSRPEVDQDLDLLEREFKESSPVTTLELPAADQSIIHASVLDSRYIGDERDSQLDVILGNQISDCEVRQPQTNELEIYEPDSCNETGNNDTTINLTGRGTDSEAELQAVANTVNNETIIDTSGLLGDDLASQSDPAEILTSVNIEPELATVCSEAIAGQDIADVQPLINVKGNTCSETVTSKLEADDEAIDVGLESAAECPVASPCNSLPQDDQAAGPESEPHSPLEILAFETPRSLGVAEESPLLNSTTSLGQSGPLLSSPPTALSIRSCDSLISELSDPRPLFSERGSVEDIRPFGDEWPNSSFAPEDFESRPQTAGYLGLGDTGRLHFGIRGSKARLRRFSTPLQYMLDPQGKETGRPSTSGAPVGGSKARKGKNRLDVVEPAAPRQDAVVEDSDDGQQVLPRMMMLLAGAVVISKILKGSSH</sequence>
<evidence type="ECO:0000313" key="2">
    <source>
        <dbReference type="EMBL" id="KAK3695110.1"/>
    </source>
</evidence>
<reference evidence="2" key="1">
    <citation type="journal article" date="2023" name="Mol. Phylogenet. Evol.">
        <title>Genome-scale phylogeny and comparative genomics of the fungal order Sordariales.</title>
        <authorList>
            <person name="Hensen N."/>
            <person name="Bonometti L."/>
            <person name="Westerberg I."/>
            <person name="Brannstrom I.O."/>
            <person name="Guillou S."/>
            <person name="Cros-Aarteil S."/>
            <person name="Calhoun S."/>
            <person name="Haridas S."/>
            <person name="Kuo A."/>
            <person name="Mondo S."/>
            <person name="Pangilinan J."/>
            <person name="Riley R."/>
            <person name="LaButti K."/>
            <person name="Andreopoulos B."/>
            <person name="Lipzen A."/>
            <person name="Chen C."/>
            <person name="Yan M."/>
            <person name="Daum C."/>
            <person name="Ng V."/>
            <person name="Clum A."/>
            <person name="Steindorff A."/>
            <person name="Ohm R.A."/>
            <person name="Martin F."/>
            <person name="Silar P."/>
            <person name="Natvig D.O."/>
            <person name="Lalanne C."/>
            <person name="Gautier V."/>
            <person name="Ament-Velasquez S.L."/>
            <person name="Kruys A."/>
            <person name="Hutchinson M.I."/>
            <person name="Powell A.J."/>
            <person name="Barry K."/>
            <person name="Miller A.N."/>
            <person name="Grigoriev I.V."/>
            <person name="Debuchy R."/>
            <person name="Gladieux P."/>
            <person name="Hiltunen Thoren M."/>
            <person name="Johannesson H."/>
        </authorList>
    </citation>
    <scope>NUCLEOTIDE SEQUENCE</scope>
    <source>
        <strain evidence="2">CBS 314.62</strain>
    </source>
</reference>
<proteinExistence type="predicted"/>
<accession>A0AAE1CI14</accession>
<feature type="region of interest" description="Disordered" evidence="1">
    <location>
        <begin position="1069"/>
        <end position="1129"/>
    </location>
</feature>
<feature type="compositionally biased region" description="Polar residues" evidence="1">
    <location>
        <begin position="754"/>
        <end position="770"/>
    </location>
</feature>
<feature type="region of interest" description="Disordered" evidence="1">
    <location>
        <begin position="751"/>
        <end position="770"/>
    </location>
</feature>
<feature type="compositionally biased region" description="Basic and acidic residues" evidence="1">
    <location>
        <begin position="855"/>
        <end position="871"/>
    </location>
</feature>
<feature type="region of interest" description="Disordered" evidence="1">
    <location>
        <begin position="998"/>
        <end position="1038"/>
    </location>
</feature>
<evidence type="ECO:0000313" key="3">
    <source>
        <dbReference type="Proteomes" id="UP001270362"/>
    </source>
</evidence>
<feature type="region of interest" description="Disordered" evidence="1">
    <location>
        <begin position="1475"/>
        <end position="1523"/>
    </location>
</feature>
<evidence type="ECO:0000256" key="1">
    <source>
        <dbReference type="SAM" id="MobiDB-lite"/>
    </source>
</evidence>
<keyword evidence="3" id="KW-1185">Reference proteome</keyword>
<feature type="region of interest" description="Disordered" evidence="1">
    <location>
        <begin position="936"/>
        <end position="956"/>
    </location>
</feature>
<evidence type="ECO:0008006" key="4">
    <source>
        <dbReference type="Google" id="ProtNLM"/>
    </source>
</evidence>
<reference evidence="2" key="2">
    <citation type="submission" date="2023-06" db="EMBL/GenBank/DDBJ databases">
        <authorList>
            <consortium name="Lawrence Berkeley National Laboratory"/>
            <person name="Haridas S."/>
            <person name="Hensen N."/>
            <person name="Bonometti L."/>
            <person name="Westerberg I."/>
            <person name="Brannstrom I.O."/>
            <person name="Guillou S."/>
            <person name="Cros-Aarteil S."/>
            <person name="Calhoun S."/>
            <person name="Kuo A."/>
            <person name="Mondo S."/>
            <person name="Pangilinan J."/>
            <person name="Riley R."/>
            <person name="Labutti K."/>
            <person name="Andreopoulos B."/>
            <person name="Lipzen A."/>
            <person name="Chen C."/>
            <person name="Yanf M."/>
            <person name="Daum C."/>
            <person name="Ng V."/>
            <person name="Clum A."/>
            <person name="Steindorff A."/>
            <person name="Ohm R."/>
            <person name="Martin F."/>
            <person name="Silar P."/>
            <person name="Natvig D."/>
            <person name="Lalanne C."/>
            <person name="Gautier V."/>
            <person name="Ament-Velasquez S.L."/>
            <person name="Kruys A."/>
            <person name="Hutchinson M.I."/>
            <person name="Powell A.J."/>
            <person name="Barry K."/>
            <person name="Miller A.N."/>
            <person name="Grigoriev I.V."/>
            <person name="Debuchy R."/>
            <person name="Gladieux P."/>
            <person name="Thoren M.H."/>
            <person name="Johannesson H."/>
        </authorList>
    </citation>
    <scope>NUCLEOTIDE SEQUENCE</scope>
    <source>
        <strain evidence="2">CBS 314.62</strain>
    </source>
</reference>
<organism evidence="2 3">
    <name type="scientific">Podospora appendiculata</name>
    <dbReference type="NCBI Taxonomy" id="314037"/>
    <lineage>
        <taxon>Eukaryota</taxon>
        <taxon>Fungi</taxon>
        <taxon>Dikarya</taxon>
        <taxon>Ascomycota</taxon>
        <taxon>Pezizomycotina</taxon>
        <taxon>Sordariomycetes</taxon>
        <taxon>Sordariomycetidae</taxon>
        <taxon>Sordariales</taxon>
        <taxon>Podosporaceae</taxon>
        <taxon>Podospora</taxon>
    </lineage>
</organism>
<name>A0AAE1CI14_9PEZI</name>